<evidence type="ECO:0008006" key="3">
    <source>
        <dbReference type="Google" id="ProtNLM"/>
    </source>
</evidence>
<gene>
    <name evidence="1" type="ORF">A3J46_05340</name>
</gene>
<evidence type="ECO:0000313" key="2">
    <source>
        <dbReference type="Proteomes" id="UP000177167"/>
    </source>
</evidence>
<evidence type="ECO:0000313" key="1">
    <source>
        <dbReference type="EMBL" id="OGN10604.1"/>
    </source>
</evidence>
<sequence>MTKTKKQIGILNFAYGNGPFIRTCELALAFNDELERLGGQRIQFIVPWIYGDKQARIIREEFDKRLVPHPDELVLDPVLGEILSGIFYAHSGFSDYLKQWLENVDIASEKIKKHLSGSIKCRTLSNIPIRLHGENIVVELSRSPRVVFGVDCAGYYTSFGYTSQICKKAEEFGGERIDISRKLLTEASSAAAEVEKRYKIHAIAWPSTFSAQPDYKPLYSSEVMVPPITDLPEINTDPIEPGVFVTVSGIPGFEKLYKEAETFGLKIYCNDPASVPGSVKALPKIIPNKNIKFQFARSGWGSVWLSMYCGTPLVVPDFNSQDDPEIFFNNKTIERLGIGVVFKGQKLADLLGQVETINNNCRMVCGQIKSRWGTLDGNKICARIFAKDFYRCKIK</sequence>
<reference evidence="1 2" key="1">
    <citation type="journal article" date="2016" name="Nat. Commun.">
        <title>Thousands of microbial genomes shed light on interconnected biogeochemical processes in an aquifer system.</title>
        <authorList>
            <person name="Anantharaman K."/>
            <person name="Brown C.T."/>
            <person name="Hug L.A."/>
            <person name="Sharon I."/>
            <person name="Castelle C.J."/>
            <person name="Probst A.J."/>
            <person name="Thomas B.C."/>
            <person name="Singh A."/>
            <person name="Wilkins M.J."/>
            <person name="Karaoz U."/>
            <person name="Brodie E.L."/>
            <person name="Williams K.H."/>
            <person name="Hubbard S.S."/>
            <person name="Banfield J.F."/>
        </authorList>
    </citation>
    <scope>NUCLEOTIDE SEQUENCE [LARGE SCALE GENOMIC DNA]</scope>
</reference>
<proteinExistence type="predicted"/>
<dbReference type="SUPFAM" id="SSF53756">
    <property type="entry name" value="UDP-Glycosyltransferase/glycogen phosphorylase"/>
    <property type="match status" value="1"/>
</dbReference>
<organism evidence="1 2">
    <name type="scientific">Candidatus Yanofskybacteria bacterium RIFCSPHIGHO2_02_FULL_41_11</name>
    <dbReference type="NCBI Taxonomy" id="1802675"/>
    <lineage>
        <taxon>Bacteria</taxon>
        <taxon>Candidatus Yanofskyibacteriota</taxon>
    </lineage>
</organism>
<dbReference type="EMBL" id="MGJP01000003">
    <property type="protein sequence ID" value="OGN10604.1"/>
    <property type="molecule type" value="Genomic_DNA"/>
</dbReference>
<dbReference type="Proteomes" id="UP000177167">
    <property type="component" value="Unassembled WGS sequence"/>
</dbReference>
<comment type="caution">
    <text evidence="1">The sequence shown here is derived from an EMBL/GenBank/DDBJ whole genome shotgun (WGS) entry which is preliminary data.</text>
</comment>
<accession>A0A1F8FBN3</accession>
<name>A0A1F8FBN3_9BACT</name>
<dbReference type="AlphaFoldDB" id="A0A1F8FBN3"/>
<protein>
    <recommendedName>
        <fullName evidence="3">Glycosyltransferase</fullName>
    </recommendedName>
</protein>